<dbReference type="AlphaFoldDB" id="A0AAV6KHH4"/>
<dbReference type="EMBL" id="JACTNZ010000004">
    <property type="protein sequence ID" value="KAG5551992.1"/>
    <property type="molecule type" value="Genomic_DNA"/>
</dbReference>
<evidence type="ECO:0000313" key="13">
    <source>
        <dbReference type="Proteomes" id="UP000823749"/>
    </source>
</evidence>
<keyword evidence="5 8" id="KW-0863">Zinc-finger</keyword>
<evidence type="ECO:0000256" key="2">
    <source>
        <dbReference type="ARBA" id="ARBA00012483"/>
    </source>
</evidence>
<dbReference type="SUPFAM" id="SSF57850">
    <property type="entry name" value="RING/U-box"/>
    <property type="match status" value="1"/>
</dbReference>
<comment type="caution">
    <text evidence="12">The sequence shown here is derived from an EMBL/GenBank/DDBJ whole genome shotgun (WGS) entry which is preliminary data.</text>
</comment>
<evidence type="ECO:0000256" key="6">
    <source>
        <dbReference type="ARBA" id="ARBA00022786"/>
    </source>
</evidence>
<evidence type="ECO:0000259" key="11">
    <source>
        <dbReference type="PROSITE" id="PS50089"/>
    </source>
</evidence>
<keyword evidence="7" id="KW-0862">Zinc</keyword>
<keyword evidence="4" id="KW-0479">Metal-binding</keyword>
<evidence type="ECO:0000256" key="4">
    <source>
        <dbReference type="ARBA" id="ARBA00022723"/>
    </source>
</evidence>
<evidence type="ECO:0000256" key="3">
    <source>
        <dbReference type="ARBA" id="ARBA00022679"/>
    </source>
</evidence>
<proteinExistence type="predicted"/>
<name>A0AAV6KHH4_9ERIC</name>
<keyword evidence="10" id="KW-0472">Membrane</keyword>
<evidence type="ECO:0000256" key="10">
    <source>
        <dbReference type="SAM" id="Phobius"/>
    </source>
</evidence>
<dbReference type="SMART" id="SM00184">
    <property type="entry name" value="RING"/>
    <property type="match status" value="1"/>
</dbReference>
<dbReference type="InterPro" id="IPR013083">
    <property type="entry name" value="Znf_RING/FYVE/PHD"/>
</dbReference>
<dbReference type="GO" id="GO:0061630">
    <property type="term" value="F:ubiquitin protein ligase activity"/>
    <property type="evidence" value="ECO:0007669"/>
    <property type="project" value="UniProtKB-EC"/>
</dbReference>
<evidence type="ECO:0000256" key="7">
    <source>
        <dbReference type="ARBA" id="ARBA00022833"/>
    </source>
</evidence>
<feature type="compositionally biased region" description="Polar residues" evidence="9">
    <location>
        <begin position="361"/>
        <end position="370"/>
    </location>
</feature>
<keyword evidence="13" id="KW-1185">Reference proteome</keyword>
<evidence type="ECO:0000256" key="9">
    <source>
        <dbReference type="SAM" id="MobiDB-lite"/>
    </source>
</evidence>
<dbReference type="PROSITE" id="PS50089">
    <property type="entry name" value="ZF_RING_2"/>
    <property type="match status" value="1"/>
</dbReference>
<keyword evidence="3" id="KW-0808">Transferase</keyword>
<dbReference type="Pfam" id="PF13639">
    <property type="entry name" value="zf-RING_2"/>
    <property type="match status" value="1"/>
</dbReference>
<dbReference type="Proteomes" id="UP000823749">
    <property type="component" value="Chromosome 4"/>
</dbReference>
<reference evidence="12" key="1">
    <citation type="submission" date="2020-08" db="EMBL/GenBank/DDBJ databases">
        <title>Plant Genome Project.</title>
        <authorList>
            <person name="Zhang R.-G."/>
        </authorList>
    </citation>
    <scope>NUCLEOTIDE SEQUENCE</scope>
    <source>
        <strain evidence="12">WSP0</strain>
        <tissue evidence="12">Leaf</tissue>
    </source>
</reference>
<organism evidence="12 13">
    <name type="scientific">Rhododendron griersonianum</name>
    <dbReference type="NCBI Taxonomy" id="479676"/>
    <lineage>
        <taxon>Eukaryota</taxon>
        <taxon>Viridiplantae</taxon>
        <taxon>Streptophyta</taxon>
        <taxon>Embryophyta</taxon>
        <taxon>Tracheophyta</taxon>
        <taxon>Spermatophyta</taxon>
        <taxon>Magnoliopsida</taxon>
        <taxon>eudicotyledons</taxon>
        <taxon>Gunneridae</taxon>
        <taxon>Pentapetalae</taxon>
        <taxon>asterids</taxon>
        <taxon>Ericales</taxon>
        <taxon>Ericaceae</taxon>
        <taxon>Ericoideae</taxon>
        <taxon>Rhodoreae</taxon>
        <taxon>Rhododendron</taxon>
    </lineage>
</organism>
<evidence type="ECO:0000256" key="8">
    <source>
        <dbReference type="PROSITE-ProRule" id="PRU00175"/>
    </source>
</evidence>
<protein>
    <recommendedName>
        <fullName evidence="2">RING-type E3 ubiquitin transferase</fullName>
        <ecNumber evidence="2">2.3.2.27</ecNumber>
    </recommendedName>
</protein>
<gene>
    <name evidence="12" type="ORF">RHGRI_010169</name>
</gene>
<evidence type="ECO:0000313" key="12">
    <source>
        <dbReference type="EMBL" id="KAG5551992.1"/>
    </source>
</evidence>
<feature type="region of interest" description="Disordered" evidence="9">
    <location>
        <begin position="350"/>
        <end position="370"/>
    </location>
</feature>
<dbReference type="PANTHER" id="PTHR22937">
    <property type="entry name" value="E3 UBIQUITIN-PROTEIN LIGASE RNF165"/>
    <property type="match status" value="1"/>
</dbReference>
<keyword evidence="6" id="KW-0833">Ubl conjugation pathway</keyword>
<dbReference type="InterPro" id="IPR001841">
    <property type="entry name" value="Znf_RING"/>
</dbReference>
<feature type="domain" description="RING-type" evidence="11">
    <location>
        <begin position="483"/>
        <end position="524"/>
    </location>
</feature>
<keyword evidence="10" id="KW-1133">Transmembrane helix</keyword>
<dbReference type="PANTHER" id="PTHR22937:SF163">
    <property type="entry name" value="RING-TYPE E3 UBIQUITIN TRANSFERASE"/>
    <property type="match status" value="1"/>
</dbReference>
<evidence type="ECO:0000256" key="1">
    <source>
        <dbReference type="ARBA" id="ARBA00000900"/>
    </source>
</evidence>
<keyword evidence="10" id="KW-0812">Transmembrane</keyword>
<dbReference type="GO" id="GO:0008270">
    <property type="term" value="F:zinc ion binding"/>
    <property type="evidence" value="ECO:0007669"/>
    <property type="project" value="UniProtKB-KW"/>
</dbReference>
<accession>A0AAV6KHH4</accession>
<dbReference type="EC" id="2.3.2.27" evidence="2"/>
<dbReference type="InterPro" id="IPR045191">
    <property type="entry name" value="MBR1/2-like"/>
</dbReference>
<evidence type="ECO:0000256" key="5">
    <source>
        <dbReference type="ARBA" id="ARBA00022771"/>
    </source>
</evidence>
<comment type="catalytic activity">
    <reaction evidence="1">
        <text>S-ubiquitinyl-[E2 ubiquitin-conjugating enzyme]-L-cysteine + [acceptor protein]-L-lysine = [E2 ubiquitin-conjugating enzyme]-L-cysteine + N(6)-ubiquitinyl-[acceptor protein]-L-lysine.</text>
        <dbReference type="EC" id="2.3.2.27"/>
    </reaction>
</comment>
<sequence>MRCLKVIVFWDFTIVIHNQNIASYSVLLFSILTTFSSLKFNFLTDCFILIMIREHVPHPQMNFHQQNYLYSVPPALRGSNSQFPHHSTSGRYYNFLQIMPTYNHTSGPQGYGSSAAIHNPDPSVQEGYTSFPSHPPTWDQIPHLQRNFDGSRQNCLSNWWSTIEHNNSHLPNHGISRSNHYFHLHMSDNQNGMMSNYAPRSYGLPASIYNHNPSIQNNSYISLAAHQPRRYLVEQHSVIEDGEIHMIWKSTELAQTSFSHGISAHEGSMETREMRRMPYPENEMIGFVDSHMRPPYTGNYQLHPNQQLPHMQPMRGNNLNLQPQMPSSSPHWHEMDNPQALYSSQADNRNRNFESSMPVDQMNNQENLPSEDNMLDLDRLIIQHVDDVIVLEAFDVDAYLRFADDDGLLSYEELIDLEEQMGHENTGLSEEEIQRHLKKRTYLSSANQFDLNEAPPSKTSRISVNQLDLNEACSNSDEEPDICVICQVEYENRERIGTLGCGHEYHANCITKWLQEKNVCPVCKATALSIKS</sequence>
<dbReference type="Gene3D" id="3.30.40.10">
    <property type="entry name" value="Zinc/RING finger domain, C3HC4 (zinc finger)"/>
    <property type="match status" value="1"/>
</dbReference>
<feature type="transmembrane region" description="Helical" evidence="10">
    <location>
        <begin position="21"/>
        <end position="43"/>
    </location>
</feature>